<accession>A0A7E4V7D5</accession>
<protein>
    <submittedName>
        <fullName evidence="3">Secreted RxLR effector peptide protein</fullName>
    </submittedName>
</protein>
<evidence type="ECO:0000313" key="2">
    <source>
        <dbReference type="Proteomes" id="UP000492821"/>
    </source>
</evidence>
<reference evidence="2" key="1">
    <citation type="journal article" date="2013" name="Genetics">
        <title>The draft genome and transcriptome of Panagrellus redivivus are shaped by the harsh demands of a free-living lifestyle.</title>
        <authorList>
            <person name="Srinivasan J."/>
            <person name="Dillman A.R."/>
            <person name="Macchietto M.G."/>
            <person name="Heikkinen L."/>
            <person name="Lakso M."/>
            <person name="Fracchia K.M."/>
            <person name="Antoshechkin I."/>
            <person name="Mortazavi A."/>
            <person name="Wong G."/>
            <person name="Sternberg P.W."/>
        </authorList>
    </citation>
    <scope>NUCLEOTIDE SEQUENCE [LARGE SCALE GENOMIC DNA]</scope>
    <source>
        <strain evidence="2">MT8872</strain>
    </source>
</reference>
<dbReference type="Proteomes" id="UP000492821">
    <property type="component" value="Unassembled WGS sequence"/>
</dbReference>
<feature type="signal peptide" evidence="1">
    <location>
        <begin position="1"/>
        <end position="23"/>
    </location>
</feature>
<organism evidence="2 3">
    <name type="scientific">Panagrellus redivivus</name>
    <name type="common">Microworm</name>
    <dbReference type="NCBI Taxonomy" id="6233"/>
    <lineage>
        <taxon>Eukaryota</taxon>
        <taxon>Metazoa</taxon>
        <taxon>Ecdysozoa</taxon>
        <taxon>Nematoda</taxon>
        <taxon>Chromadorea</taxon>
        <taxon>Rhabditida</taxon>
        <taxon>Tylenchina</taxon>
        <taxon>Panagrolaimomorpha</taxon>
        <taxon>Panagrolaimoidea</taxon>
        <taxon>Panagrolaimidae</taxon>
        <taxon>Panagrellus</taxon>
    </lineage>
</organism>
<dbReference type="WBParaSite" id="Pan_g1752.t1">
    <property type="protein sequence ID" value="Pan_g1752.t1"/>
    <property type="gene ID" value="Pan_g1752"/>
</dbReference>
<keyword evidence="1" id="KW-0732">Signal</keyword>
<sequence>MRLRFVLNFTVFLTVLLATSVLALERDELLDYLKYKQQTRTTFDGRIDQQVEPLGYVDGKPIWPRILEKVKSPGRIVYDDDNFAYLTNERSVVDLVHKMDMEENYKRVIAFLSRYTN</sequence>
<name>A0A7E4V7D5_PANRE</name>
<dbReference type="AlphaFoldDB" id="A0A7E4V7D5"/>
<evidence type="ECO:0000256" key="1">
    <source>
        <dbReference type="SAM" id="SignalP"/>
    </source>
</evidence>
<reference evidence="3" key="2">
    <citation type="submission" date="2020-10" db="UniProtKB">
        <authorList>
            <consortium name="WormBaseParasite"/>
        </authorList>
    </citation>
    <scope>IDENTIFICATION</scope>
</reference>
<keyword evidence="2" id="KW-1185">Reference proteome</keyword>
<proteinExistence type="predicted"/>
<feature type="chain" id="PRO_5028817025" evidence="1">
    <location>
        <begin position="24"/>
        <end position="117"/>
    </location>
</feature>
<evidence type="ECO:0000313" key="3">
    <source>
        <dbReference type="WBParaSite" id="Pan_g1752.t1"/>
    </source>
</evidence>